<evidence type="ECO:0000256" key="2">
    <source>
        <dbReference type="ARBA" id="ARBA00022741"/>
    </source>
</evidence>
<feature type="binding site" evidence="4">
    <location>
        <position position="53"/>
    </location>
    <ligand>
        <name>substrate</name>
    </ligand>
</feature>
<dbReference type="InterPro" id="IPR037171">
    <property type="entry name" value="NagB/RpiA_transferase-like"/>
</dbReference>
<reference evidence="6 7" key="1">
    <citation type="submission" date="2019-06" db="EMBL/GenBank/DDBJ databases">
        <title>Sequencing the genomes of 1000 actinobacteria strains.</title>
        <authorList>
            <person name="Klenk H.-P."/>
        </authorList>
    </citation>
    <scope>NUCLEOTIDE SEQUENCE [LARGE SCALE GENOMIC DNA]</scope>
    <source>
        <strain evidence="6 7">DSM 45043</strain>
    </source>
</reference>
<dbReference type="EC" id="6.3.3.2" evidence="5"/>
<evidence type="ECO:0000313" key="6">
    <source>
        <dbReference type="EMBL" id="TQM71291.1"/>
    </source>
</evidence>
<dbReference type="InterPro" id="IPR002698">
    <property type="entry name" value="FTHF_cligase"/>
</dbReference>
<dbReference type="InterPro" id="IPR024185">
    <property type="entry name" value="FTHF_cligase-like_sf"/>
</dbReference>
<sequence>MQDIVSKSDLRAELLRRRAAMPPDARAAAGRSIRDALLSVPEVEMAGTVAAYVSVGTEPDTHGLLFALWKRGAYVILPRLLPDGDLDWASYEGPDSLVPGPRGCLEPSEPPRGPGAVASADVVLVPALAADRTGMRLGRGGGSFDRALARVGPAILTVALLYDSELLQNVPAEPHDRRVRAAVTPSEGLIRFA</sequence>
<evidence type="ECO:0000256" key="4">
    <source>
        <dbReference type="PIRSR" id="PIRSR006806-1"/>
    </source>
</evidence>
<keyword evidence="5" id="KW-0479">Metal-binding</keyword>
<evidence type="ECO:0000256" key="3">
    <source>
        <dbReference type="ARBA" id="ARBA00022840"/>
    </source>
</evidence>
<feature type="binding site" evidence="4">
    <location>
        <begin position="7"/>
        <end position="11"/>
    </location>
    <ligand>
        <name>ATP</name>
        <dbReference type="ChEBI" id="CHEBI:30616"/>
    </ligand>
</feature>
<proteinExistence type="inferred from homology"/>
<keyword evidence="3 4" id="KW-0067">ATP-binding</keyword>
<comment type="cofactor">
    <cofactor evidence="5">
        <name>Mg(2+)</name>
        <dbReference type="ChEBI" id="CHEBI:18420"/>
    </cofactor>
</comment>
<dbReference type="EMBL" id="VFPO01000001">
    <property type="protein sequence ID" value="TQM71291.1"/>
    <property type="molecule type" value="Genomic_DNA"/>
</dbReference>
<dbReference type="NCBIfam" id="TIGR02727">
    <property type="entry name" value="MTHFS_bact"/>
    <property type="match status" value="1"/>
</dbReference>
<keyword evidence="2 4" id="KW-0547">Nucleotide-binding</keyword>
<evidence type="ECO:0000256" key="1">
    <source>
        <dbReference type="ARBA" id="ARBA00010638"/>
    </source>
</evidence>
<keyword evidence="6" id="KW-0436">Ligase</keyword>
<dbReference type="GO" id="GO:0005524">
    <property type="term" value="F:ATP binding"/>
    <property type="evidence" value="ECO:0007669"/>
    <property type="project" value="UniProtKB-KW"/>
</dbReference>
<dbReference type="SUPFAM" id="SSF100950">
    <property type="entry name" value="NagB/RpiA/CoA transferase-like"/>
    <property type="match status" value="1"/>
</dbReference>
<feature type="binding site" evidence="4">
    <location>
        <position position="58"/>
    </location>
    <ligand>
        <name>substrate</name>
    </ligand>
</feature>
<evidence type="ECO:0000313" key="7">
    <source>
        <dbReference type="Proteomes" id="UP000316706"/>
    </source>
</evidence>
<comment type="caution">
    <text evidence="6">The sequence shown here is derived from an EMBL/GenBank/DDBJ whole genome shotgun (WGS) entry which is preliminary data.</text>
</comment>
<name>A0A543IL34_9ACTN</name>
<dbReference type="GO" id="GO:0035999">
    <property type="term" value="P:tetrahydrofolate interconversion"/>
    <property type="evidence" value="ECO:0007669"/>
    <property type="project" value="TreeGrafter"/>
</dbReference>
<dbReference type="PANTHER" id="PTHR23407">
    <property type="entry name" value="ATPASE INHIBITOR/5-FORMYLTETRAHYDROFOLATE CYCLO-LIGASE"/>
    <property type="match status" value="1"/>
</dbReference>
<comment type="similarity">
    <text evidence="1 5">Belongs to the 5-formyltetrahydrofolate cyclo-ligase family.</text>
</comment>
<dbReference type="Proteomes" id="UP000316706">
    <property type="component" value="Unassembled WGS sequence"/>
</dbReference>
<dbReference type="Gene3D" id="3.40.50.10420">
    <property type="entry name" value="NagB/RpiA/CoA transferase-like"/>
    <property type="match status" value="1"/>
</dbReference>
<comment type="catalytic activity">
    <reaction evidence="5">
        <text>(6S)-5-formyl-5,6,7,8-tetrahydrofolate + ATP = (6R)-5,10-methenyltetrahydrofolate + ADP + phosphate</text>
        <dbReference type="Rhea" id="RHEA:10488"/>
        <dbReference type="ChEBI" id="CHEBI:30616"/>
        <dbReference type="ChEBI" id="CHEBI:43474"/>
        <dbReference type="ChEBI" id="CHEBI:57455"/>
        <dbReference type="ChEBI" id="CHEBI:57457"/>
        <dbReference type="ChEBI" id="CHEBI:456216"/>
        <dbReference type="EC" id="6.3.3.2"/>
    </reaction>
</comment>
<evidence type="ECO:0000256" key="5">
    <source>
        <dbReference type="RuleBase" id="RU361279"/>
    </source>
</evidence>
<dbReference type="OrthoDB" id="3242798at2"/>
<keyword evidence="7" id="KW-1185">Reference proteome</keyword>
<dbReference type="RefSeq" id="WP_141972733.1">
    <property type="nucleotide sequence ID" value="NZ_VFPO01000001.1"/>
</dbReference>
<dbReference type="Pfam" id="PF01812">
    <property type="entry name" value="5-FTHF_cyc-lig"/>
    <property type="match status" value="1"/>
</dbReference>
<dbReference type="GO" id="GO:0046872">
    <property type="term" value="F:metal ion binding"/>
    <property type="evidence" value="ECO:0007669"/>
    <property type="project" value="UniProtKB-KW"/>
</dbReference>
<organism evidence="6 7">
    <name type="scientific">Actinomadura hallensis</name>
    <dbReference type="NCBI Taxonomy" id="337895"/>
    <lineage>
        <taxon>Bacteria</taxon>
        <taxon>Bacillati</taxon>
        <taxon>Actinomycetota</taxon>
        <taxon>Actinomycetes</taxon>
        <taxon>Streptosporangiales</taxon>
        <taxon>Thermomonosporaceae</taxon>
        <taxon>Actinomadura</taxon>
    </lineage>
</organism>
<dbReference type="GO" id="GO:0030272">
    <property type="term" value="F:5-formyltetrahydrofolate cyclo-ligase activity"/>
    <property type="evidence" value="ECO:0007669"/>
    <property type="project" value="UniProtKB-EC"/>
</dbReference>
<dbReference type="PIRSF" id="PIRSF006806">
    <property type="entry name" value="FTHF_cligase"/>
    <property type="match status" value="1"/>
</dbReference>
<keyword evidence="5" id="KW-0460">Magnesium</keyword>
<dbReference type="GO" id="GO:0009396">
    <property type="term" value="P:folic acid-containing compound biosynthetic process"/>
    <property type="evidence" value="ECO:0007669"/>
    <property type="project" value="TreeGrafter"/>
</dbReference>
<dbReference type="PANTHER" id="PTHR23407:SF1">
    <property type="entry name" value="5-FORMYLTETRAHYDROFOLATE CYCLO-LIGASE"/>
    <property type="match status" value="1"/>
</dbReference>
<gene>
    <name evidence="6" type="ORF">FHX41_5054</name>
</gene>
<accession>A0A543IL34</accession>
<protein>
    <recommendedName>
        <fullName evidence="5">5-formyltetrahydrofolate cyclo-ligase</fullName>
        <ecNumber evidence="5">6.3.3.2</ecNumber>
    </recommendedName>
</protein>
<dbReference type="AlphaFoldDB" id="A0A543IL34"/>